<feature type="compositionally biased region" description="Basic and acidic residues" evidence="8">
    <location>
        <begin position="278"/>
        <end position="288"/>
    </location>
</feature>
<keyword evidence="4" id="KW-0413">Isomerase</keyword>
<evidence type="ECO:0000256" key="5">
    <source>
        <dbReference type="ARBA" id="ARBA00036943"/>
    </source>
</evidence>
<evidence type="ECO:0000256" key="4">
    <source>
        <dbReference type="ARBA" id="ARBA00023235"/>
    </source>
</evidence>
<dbReference type="InParanoid" id="F6U6C0"/>
<reference evidence="10" key="3">
    <citation type="submission" date="2025-09" db="UniProtKB">
        <authorList>
            <consortium name="Ensembl"/>
        </authorList>
    </citation>
    <scope>IDENTIFICATION</scope>
</reference>
<dbReference type="InterPro" id="IPR006145">
    <property type="entry name" value="PsdUridine_synth_RsuA/RluA"/>
</dbReference>
<name>F6U6C0_CIOIN</name>
<evidence type="ECO:0000256" key="2">
    <source>
        <dbReference type="ARBA" id="ARBA00001896"/>
    </source>
</evidence>
<dbReference type="AlphaFoldDB" id="F6U6C0"/>
<dbReference type="PANTHER" id="PTHR21600">
    <property type="entry name" value="MITOCHONDRIAL RNA PSEUDOURIDINE SYNTHASE"/>
    <property type="match status" value="1"/>
</dbReference>
<reference evidence="10" key="2">
    <citation type="submission" date="2025-08" db="UniProtKB">
        <authorList>
            <consortium name="Ensembl"/>
        </authorList>
    </citation>
    <scope>IDENTIFICATION</scope>
</reference>
<keyword evidence="11" id="KW-1185">Reference proteome</keyword>
<dbReference type="Pfam" id="PF00849">
    <property type="entry name" value="PseudoU_synth_2"/>
    <property type="match status" value="1"/>
</dbReference>
<evidence type="ECO:0000256" key="8">
    <source>
        <dbReference type="SAM" id="MobiDB-lite"/>
    </source>
</evidence>
<evidence type="ECO:0000256" key="3">
    <source>
        <dbReference type="ARBA" id="ARBA00010876"/>
    </source>
</evidence>
<dbReference type="HOGENOM" id="CLU_016902_2_1_1"/>
<dbReference type="GO" id="GO:0009982">
    <property type="term" value="F:pseudouridine synthase activity"/>
    <property type="evidence" value="ECO:0007669"/>
    <property type="project" value="InterPro"/>
</dbReference>
<comment type="catalytic activity">
    <reaction evidence="5">
        <text>a uridine in tRNA = a pseudouridine in tRNA</text>
        <dbReference type="Rhea" id="RHEA:54572"/>
        <dbReference type="Rhea" id="RHEA-COMP:13339"/>
        <dbReference type="Rhea" id="RHEA-COMP:13934"/>
        <dbReference type="ChEBI" id="CHEBI:65314"/>
        <dbReference type="ChEBI" id="CHEBI:65315"/>
    </reaction>
</comment>
<feature type="region of interest" description="Disordered" evidence="8">
    <location>
        <begin position="278"/>
        <end position="321"/>
    </location>
</feature>
<dbReference type="InterPro" id="IPR050188">
    <property type="entry name" value="RluA_PseudoU_synthase"/>
</dbReference>
<dbReference type="Proteomes" id="UP000008144">
    <property type="component" value="Unassembled WGS sequence"/>
</dbReference>
<comment type="catalytic activity">
    <reaction evidence="2">
        <text>uridine in 5S rRNA = pseudouridine in 5S rRNA</text>
        <dbReference type="Rhea" id="RHEA:47036"/>
        <dbReference type="Rhea" id="RHEA-COMP:11730"/>
        <dbReference type="Rhea" id="RHEA-COMP:11731"/>
        <dbReference type="ChEBI" id="CHEBI:65314"/>
        <dbReference type="ChEBI" id="CHEBI:65315"/>
    </reaction>
</comment>
<dbReference type="SUPFAM" id="SSF55120">
    <property type="entry name" value="Pseudouridine synthase"/>
    <property type="match status" value="1"/>
</dbReference>
<evidence type="ECO:0000313" key="10">
    <source>
        <dbReference type="Ensembl" id="ENSCINP00000007760.3"/>
    </source>
</evidence>
<dbReference type="OMA" id="HSECRTI"/>
<dbReference type="CDD" id="cd02869">
    <property type="entry name" value="PseudoU_synth_RluA_like"/>
    <property type="match status" value="1"/>
</dbReference>
<dbReference type="Ensembl" id="ENSCINT00000007760.3">
    <property type="protein sequence ID" value="ENSCINP00000007760.3"/>
    <property type="gene ID" value="ENSCING00000003759.3"/>
</dbReference>
<evidence type="ECO:0000256" key="1">
    <source>
        <dbReference type="ARBA" id="ARBA00001166"/>
    </source>
</evidence>
<evidence type="ECO:0000313" key="11">
    <source>
        <dbReference type="Proteomes" id="UP000008144"/>
    </source>
</evidence>
<comment type="catalytic activity">
    <reaction evidence="1">
        <text>a uridine in mRNA = a pseudouridine in mRNA</text>
        <dbReference type="Rhea" id="RHEA:56644"/>
        <dbReference type="Rhea" id="RHEA-COMP:14658"/>
        <dbReference type="Rhea" id="RHEA-COMP:14659"/>
        <dbReference type="ChEBI" id="CHEBI:65314"/>
        <dbReference type="ChEBI" id="CHEBI:65315"/>
    </reaction>
</comment>
<feature type="compositionally biased region" description="Polar residues" evidence="8">
    <location>
        <begin position="307"/>
        <end position="319"/>
    </location>
</feature>
<accession>F6U6C0</accession>
<dbReference type="Gene3D" id="3.30.2350.10">
    <property type="entry name" value="Pseudouridine synthase"/>
    <property type="match status" value="1"/>
</dbReference>
<dbReference type="FunCoup" id="F6U6C0">
    <property type="interactions" value="236"/>
</dbReference>
<dbReference type="InterPro" id="IPR020103">
    <property type="entry name" value="PsdUridine_synth_cat_dom_sf"/>
</dbReference>
<proteinExistence type="inferred from homology"/>
<feature type="domain" description="Pseudouridine synthase RsuA/RluA-like" evidence="9">
    <location>
        <begin position="16"/>
        <end position="191"/>
    </location>
</feature>
<dbReference type="STRING" id="7719.ENSCINP00000007760"/>
<sequence>MTKLLRKNVIYADNKLVIFNKPYGLPMHDGDGTKQTVKNVLPFLSKMVYGINTDIPLHLCHRLDKNTTGITICSTDAEMADYVMGLFRQRRVLRKYLAVVVGEPEPMKGVVDMPMSESIVSATKSTKRHSRMIIKPDHRYDDATGKEYPLRNAGGHTAITHYRTIDTTGDLSLVELQPQTTVKHQLRVHMADGLSCPILGDHKYSRYGSLAPQVLPPRVLRMFNIPHSKSRYMPLHLHLQQVLIPGVLDGSKPNMVVGSRLPFHFSRTLNLLKMKPGAHEGWEGDHRPVRNTTAEPLRQDNDLYTDPTRSQTSETSAFDQTDDCEKVFRTRIKVKYRPT</sequence>
<dbReference type="SMR" id="F6U6C0"/>
<dbReference type="PANTHER" id="PTHR21600:SF83">
    <property type="entry name" value="PSEUDOURIDYLATE SYNTHASE RPUSD4, MITOCHONDRIAL"/>
    <property type="match status" value="1"/>
</dbReference>
<evidence type="ECO:0000256" key="7">
    <source>
        <dbReference type="ARBA" id="ARBA00041563"/>
    </source>
</evidence>
<dbReference type="GO" id="GO:0003723">
    <property type="term" value="F:RNA binding"/>
    <property type="evidence" value="ECO:0007669"/>
    <property type="project" value="InterPro"/>
</dbReference>
<evidence type="ECO:0000256" key="6">
    <source>
        <dbReference type="ARBA" id="ARBA00039953"/>
    </source>
</evidence>
<organism evidence="10 11">
    <name type="scientific">Ciona intestinalis</name>
    <name type="common">Transparent sea squirt</name>
    <name type="synonym">Ascidia intestinalis</name>
    <dbReference type="NCBI Taxonomy" id="7719"/>
    <lineage>
        <taxon>Eukaryota</taxon>
        <taxon>Metazoa</taxon>
        <taxon>Chordata</taxon>
        <taxon>Tunicata</taxon>
        <taxon>Ascidiacea</taxon>
        <taxon>Phlebobranchia</taxon>
        <taxon>Cionidae</taxon>
        <taxon>Ciona</taxon>
    </lineage>
</organism>
<comment type="similarity">
    <text evidence="3">Belongs to the pseudouridine synthase RluA family.</text>
</comment>
<reference evidence="11" key="1">
    <citation type="journal article" date="2002" name="Science">
        <title>The draft genome of Ciona intestinalis: insights into chordate and vertebrate origins.</title>
        <authorList>
            <person name="Dehal P."/>
            <person name="Satou Y."/>
            <person name="Campbell R.K."/>
            <person name="Chapman J."/>
            <person name="Degnan B."/>
            <person name="De Tomaso A."/>
            <person name="Davidson B."/>
            <person name="Di Gregorio A."/>
            <person name="Gelpke M."/>
            <person name="Goodstein D.M."/>
            <person name="Harafuji N."/>
            <person name="Hastings K.E."/>
            <person name="Ho I."/>
            <person name="Hotta K."/>
            <person name="Huang W."/>
            <person name="Kawashima T."/>
            <person name="Lemaire P."/>
            <person name="Martinez D."/>
            <person name="Meinertzhagen I.A."/>
            <person name="Necula S."/>
            <person name="Nonaka M."/>
            <person name="Putnam N."/>
            <person name="Rash S."/>
            <person name="Saiga H."/>
            <person name="Satake M."/>
            <person name="Terry A."/>
            <person name="Yamada L."/>
            <person name="Wang H.G."/>
            <person name="Awazu S."/>
            <person name="Azumi K."/>
            <person name="Boore J."/>
            <person name="Branno M."/>
            <person name="Chin-Bow S."/>
            <person name="DeSantis R."/>
            <person name="Doyle S."/>
            <person name="Francino P."/>
            <person name="Keys D.N."/>
            <person name="Haga S."/>
            <person name="Hayashi H."/>
            <person name="Hino K."/>
            <person name="Imai K.S."/>
            <person name="Inaba K."/>
            <person name="Kano S."/>
            <person name="Kobayashi K."/>
            <person name="Kobayashi M."/>
            <person name="Lee B.I."/>
            <person name="Makabe K.W."/>
            <person name="Manohar C."/>
            <person name="Matassi G."/>
            <person name="Medina M."/>
            <person name="Mochizuki Y."/>
            <person name="Mount S."/>
            <person name="Morishita T."/>
            <person name="Miura S."/>
            <person name="Nakayama A."/>
            <person name="Nishizaka S."/>
            <person name="Nomoto H."/>
            <person name="Ohta F."/>
            <person name="Oishi K."/>
            <person name="Rigoutsos I."/>
            <person name="Sano M."/>
            <person name="Sasaki A."/>
            <person name="Sasakura Y."/>
            <person name="Shoguchi E."/>
            <person name="Shin-i T."/>
            <person name="Spagnuolo A."/>
            <person name="Stainier D."/>
            <person name="Suzuki M.M."/>
            <person name="Tassy O."/>
            <person name="Takatori N."/>
            <person name="Tokuoka M."/>
            <person name="Yagi K."/>
            <person name="Yoshizaki F."/>
            <person name="Wada S."/>
            <person name="Zhang C."/>
            <person name="Hyatt P.D."/>
            <person name="Larimer F."/>
            <person name="Detter C."/>
            <person name="Doggett N."/>
            <person name="Glavina T."/>
            <person name="Hawkins T."/>
            <person name="Richardson P."/>
            <person name="Lucas S."/>
            <person name="Kohara Y."/>
            <person name="Levine M."/>
            <person name="Satoh N."/>
            <person name="Rokhsar D.S."/>
        </authorList>
    </citation>
    <scope>NUCLEOTIDE SEQUENCE [LARGE SCALE GENOMIC DNA]</scope>
</reference>
<protein>
    <recommendedName>
        <fullName evidence="6">Pseudouridylate synthase RPUSD4, mitochondrial</fullName>
    </recommendedName>
    <alternativeName>
        <fullName evidence="7">RNA pseudouridylate synthase domain-containing protein 4</fullName>
    </alternativeName>
</protein>
<evidence type="ECO:0000259" key="9">
    <source>
        <dbReference type="Pfam" id="PF00849"/>
    </source>
</evidence>
<dbReference type="GO" id="GO:0001522">
    <property type="term" value="P:pseudouridine synthesis"/>
    <property type="evidence" value="ECO:0007669"/>
    <property type="project" value="InterPro"/>
</dbReference>